<dbReference type="InterPro" id="IPR010427">
    <property type="entry name" value="DUF1023"/>
</dbReference>
<evidence type="ECO:0000313" key="5">
    <source>
        <dbReference type="Proteomes" id="UP000244649"/>
    </source>
</evidence>
<feature type="domain" description="Putative T7SS secretion signal" evidence="3">
    <location>
        <begin position="7"/>
        <end position="173"/>
    </location>
</feature>
<feature type="coiled-coil region" evidence="1">
    <location>
        <begin position="289"/>
        <end position="316"/>
    </location>
</feature>
<keyword evidence="1" id="KW-0175">Coiled coil</keyword>
<evidence type="ECO:0008006" key="6">
    <source>
        <dbReference type="Google" id="ProtNLM"/>
    </source>
</evidence>
<proteinExistence type="predicted"/>
<accession>A0A2T7WT60</accession>
<evidence type="ECO:0000313" key="4">
    <source>
        <dbReference type="EMBL" id="PVE77761.1"/>
    </source>
</evidence>
<evidence type="ECO:0000259" key="3">
    <source>
        <dbReference type="Pfam" id="PF21725"/>
    </source>
</evidence>
<name>A0A2T7WT60_MICTE</name>
<organism evidence="4 5">
    <name type="scientific">Microbacterium testaceum</name>
    <name type="common">Aureobacterium testaceum</name>
    <name type="synonym">Brevibacterium testaceum</name>
    <dbReference type="NCBI Taxonomy" id="2033"/>
    <lineage>
        <taxon>Bacteria</taxon>
        <taxon>Bacillati</taxon>
        <taxon>Actinomycetota</taxon>
        <taxon>Actinomycetes</taxon>
        <taxon>Micrococcales</taxon>
        <taxon>Microbacteriaceae</taxon>
        <taxon>Microbacterium</taxon>
    </lineage>
</organism>
<feature type="domain" description="DUF1023" evidence="2">
    <location>
        <begin position="334"/>
        <end position="492"/>
    </location>
</feature>
<sequence>MMLGSMSTDPAVLVPGSPASIDTAIRGWKARADHAEENRLALTKLAVPDGWQGSAPVAFTDHIRKVASTWMPLQQSLTVASGALQEYSSTLTWARDQAGVAIDTWLQAKRAEEQAPLLPTTQAAAAEVEALREKAWSILRHAQTRVAEAGDRAAGIIRTAAAQPELTPAAWQRVGETVSTPEQAAALLASLSASDIDDVLAARPDLVALLQQLNPEAVNQWWSALSTGAQHALIMYAPRVIGNLEGVTYGARDRANRLALDQHIIDAEARAAAARSPMPLFPPPSEGQVIEWAKRAEAAEEDAEALRKIRESLLATEDSVPRSLISLTDDHPPLAAVAIGDMDRATNVTFAIPGMGSSAAGLPDWAGTAQDVYTAQASADPHAQLAVVAWLGYKAPPVPSFDDPDLGVLHSELAEEGGRRLDSALAGFNATNATSTLNVLAHSYGTTTASFALSEGDAHVDTFVSVGSAGLTPSVDNAADLHADRVFAGQARDVSPLSNDGGDQWAWVGRIGGDHPVDPTVESFGAVRFGVDTPGSNLAPVLDHNASTETSNGYLDLGTESLFNVAFATTGQGQQVTPYVPPARAKG</sequence>
<dbReference type="InterPro" id="IPR049082">
    <property type="entry name" value="T7SS_signal"/>
</dbReference>
<reference evidence="4 5" key="1">
    <citation type="submission" date="2018-04" db="EMBL/GenBank/DDBJ databases">
        <authorList>
            <person name="Go L.Y."/>
            <person name="Mitchell J.A."/>
        </authorList>
    </citation>
    <scope>NUCLEOTIDE SEQUENCE [LARGE SCALE GENOMIC DNA]</scope>
    <source>
        <strain evidence="4 5">TPD7010</strain>
    </source>
</reference>
<dbReference type="EMBL" id="QDFT01000007">
    <property type="protein sequence ID" value="PVE77761.1"/>
    <property type="molecule type" value="Genomic_DNA"/>
</dbReference>
<dbReference type="Pfam" id="PF21725">
    <property type="entry name" value="T7SS_signal"/>
    <property type="match status" value="1"/>
</dbReference>
<dbReference type="Proteomes" id="UP000244649">
    <property type="component" value="Unassembled WGS sequence"/>
</dbReference>
<dbReference type="AlphaFoldDB" id="A0A2T7WT60"/>
<comment type="caution">
    <text evidence="4">The sequence shown here is derived from an EMBL/GenBank/DDBJ whole genome shotgun (WGS) entry which is preliminary data.</text>
</comment>
<protein>
    <recommendedName>
        <fullName evidence="6">Alpha/beta hydrolase</fullName>
    </recommendedName>
</protein>
<evidence type="ECO:0000256" key="1">
    <source>
        <dbReference type="SAM" id="Coils"/>
    </source>
</evidence>
<dbReference type="Pfam" id="PF06259">
    <property type="entry name" value="Abhydrolase_8"/>
    <property type="match status" value="1"/>
</dbReference>
<evidence type="ECO:0000259" key="2">
    <source>
        <dbReference type="Pfam" id="PF06259"/>
    </source>
</evidence>
<gene>
    <name evidence="4" type="ORF">DC432_04690</name>
</gene>